<dbReference type="RefSeq" id="WP_043782665.1">
    <property type="nucleotide sequence ID" value="NZ_JMQI01000043.1"/>
</dbReference>
<name>A0A066U8J5_9PSEU</name>
<reference evidence="1 2" key="1">
    <citation type="submission" date="2014-05" db="EMBL/GenBank/DDBJ databases">
        <title>Draft genome sequence of Amycolatopsis rifamycinica DSM 46095.</title>
        <authorList>
            <person name="Lal R."/>
            <person name="Saxena A."/>
            <person name="Kumari R."/>
            <person name="Mukherjee U."/>
            <person name="Singh P."/>
            <person name="Sangwan N."/>
            <person name="Mahato N.K."/>
        </authorList>
    </citation>
    <scope>NUCLEOTIDE SEQUENCE [LARGE SCALE GENOMIC DNA]</scope>
    <source>
        <strain evidence="1 2">DSM 46095</strain>
    </source>
</reference>
<dbReference type="STRING" id="287986.DV20_21065"/>
<dbReference type="Pfam" id="PF01244">
    <property type="entry name" value="Peptidase_M19"/>
    <property type="match status" value="1"/>
</dbReference>
<dbReference type="OrthoDB" id="9804920at2"/>
<gene>
    <name evidence="1" type="ORF">DV20_21065</name>
</gene>
<dbReference type="PROSITE" id="PS51365">
    <property type="entry name" value="RENAL_DIPEPTIDASE_2"/>
    <property type="match status" value="1"/>
</dbReference>
<dbReference type="GO" id="GO:0006508">
    <property type="term" value="P:proteolysis"/>
    <property type="evidence" value="ECO:0007669"/>
    <property type="project" value="InterPro"/>
</dbReference>
<dbReference type="Proteomes" id="UP000027345">
    <property type="component" value="Unassembled WGS sequence"/>
</dbReference>
<comment type="caution">
    <text evidence="1">The sequence shown here is derived from an EMBL/GenBank/DDBJ whole genome shotgun (WGS) entry which is preliminary data.</text>
</comment>
<accession>A0A066U8J5</accession>
<proteinExistence type="predicted"/>
<dbReference type="PANTHER" id="PTHR10443:SF12">
    <property type="entry name" value="DIPEPTIDASE"/>
    <property type="match status" value="1"/>
</dbReference>
<sequence length="379" mass="41060">MTNEALQRATKLLDAVILADGHNDLPWELRQHGGPNPVEAVASLDLTVRQPALHTDFPKLADGKLGMQFWSVYVPCEFEGHSAVTAVLEQVEVVHQLVERYPDRLRLVTTADEAEAAFADGRIASLLGAEGGHSIAESIGVLRILRRLGVRYMTLTHNFNTTWADAGTDEPAHGGLTEFGRDVVREMNKIGMMVDLSHVAPSTMRAAIGISSVPVIFSHSSCIAVNDHPRNIPDDVLAMLPGNGGVAMITFVPAFVSPKVAAWNEQLEAAMAEAGLEYRNLTLRGKFVQEWDGPPKPLATVEDVVAHVEHAREVAGIDHIGLGGDYDGVGSLPEGLEDTSKYPVLFAALLERGWSEDDCAKLAGRNTLRVLREVDGFAR</sequence>
<dbReference type="EMBL" id="JMQI01000043">
    <property type="protein sequence ID" value="KDN20444.1"/>
    <property type="molecule type" value="Genomic_DNA"/>
</dbReference>
<dbReference type="InterPro" id="IPR008257">
    <property type="entry name" value="Pept_M19"/>
</dbReference>
<evidence type="ECO:0000313" key="2">
    <source>
        <dbReference type="Proteomes" id="UP000027345"/>
    </source>
</evidence>
<dbReference type="PANTHER" id="PTHR10443">
    <property type="entry name" value="MICROSOMAL DIPEPTIDASE"/>
    <property type="match status" value="1"/>
</dbReference>
<organism evidence="1 2">
    <name type="scientific">Amycolatopsis rifamycinica</name>
    <dbReference type="NCBI Taxonomy" id="287986"/>
    <lineage>
        <taxon>Bacteria</taxon>
        <taxon>Bacillati</taxon>
        <taxon>Actinomycetota</taxon>
        <taxon>Actinomycetes</taxon>
        <taxon>Pseudonocardiales</taxon>
        <taxon>Pseudonocardiaceae</taxon>
        <taxon>Amycolatopsis</taxon>
    </lineage>
</organism>
<protein>
    <submittedName>
        <fullName evidence="1">Membrane dipeptidase</fullName>
    </submittedName>
</protein>
<dbReference type="SUPFAM" id="SSF51556">
    <property type="entry name" value="Metallo-dependent hydrolases"/>
    <property type="match status" value="1"/>
</dbReference>
<evidence type="ECO:0000313" key="1">
    <source>
        <dbReference type="EMBL" id="KDN20444.1"/>
    </source>
</evidence>
<dbReference type="AlphaFoldDB" id="A0A066U8J5"/>
<dbReference type="CDD" id="cd01301">
    <property type="entry name" value="rDP_like"/>
    <property type="match status" value="1"/>
</dbReference>
<dbReference type="InterPro" id="IPR032466">
    <property type="entry name" value="Metal_Hydrolase"/>
</dbReference>
<keyword evidence="2" id="KW-1185">Reference proteome</keyword>
<dbReference type="Gene3D" id="3.20.20.140">
    <property type="entry name" value="Metal-dependent hydrolases"/>
    <property type="match status" value="1"/>
</dbReference>
<dbReference type="eggNOG" id="COG2355">
    <property type="taxonomic scope" value="Bacteria"/>
</dbReference>
<dbReference type="GO" id="GO:0070573">
    <property type="term" value="F:metallodipeptidase activity"/>
    <property type="evidence" value="ECO:0007669"/>
    <property type="project" value="InterPro"/>
</dbReference>